<accession>A0A7X0HKW8</accession>
<comment type="caution">
    <text evidence="2">The sequence shown here is derived from an EMBL/GenBank/DDBJ whole genome shotgun (WGS) entry which is preliminary data.</text>
</comment>
<proteinExistence type="predicted"/>
<gene>
    <name evidence="2" type="ORF">HNQ79_006063</name>
</gene>
<reference evidence="2 3" key="1">
    <citation type="submission" date="2020-08" db="EMBL/GenBank/DDBJ databases">
        <title>Genomic Encyclopedia of Type Strains, Phase IV (KMG-IV): sequencing the most valuable type-strain genomes for metagenomic binning, comparative biology and taxonomic classification.</title>
        <authorList>
            <person name="Goeker M."/>
        </authorList>
    </citation>
    <scope>NUCLEOTIDE SEQUENCE [LARGE SCALE GENOMIC DNA]</scope>
    <source>
        <strain evidence="2 3">DSM 40141</strain>
    </source>
</reference>
<evidence type="ECO:0000256" key="1">
    <source>
        <dbReference type="SAM" id="MobiDB-lite"/>
    </source>
</evidence>
<dbReference type="AlphaFoldDB" id="A0A7X0HKW8"/>
<dbReference type="EMBL" id="JACHEM010000024">
    <property type="protein sequence ID" value="MBB6439551.1"/>
    <property type="molecule type" value="Genomic_DNA"/>
</dbReference>
<evidence type="ECO:0000313" key="3">
    <source>
        <dbReference type="Proteomes" id="UP000540423"/>
    </source>
</evidence>
<keyword evidence="3" id="KW-1185">Reference proteome</keyword>
<sequence length="123" mass="13096">MSSYTLTPLGGAPAGRTVRVGWDAPLASFFANVWDESDGEDAENNDLVREGGAPYAISDVDTVLERVNAYAAIPEDLRERLLADCAAEGDSFRGRPATHLVGTSALPHARSPQQSDAIRAALR</sequence>
<name>A0A7X0HKW8_9ACTN</name>
<organism evidence="2 3">
    <name type="scientific">Streptomyces candidus</name>
    <dbReference type="NCBI Taxonomy" id="67283"/>
    <lineage>
        <taxon>Bacteria</taxon>
        <taxon>Bacillati</taxon>
        <taxon>Actinomycetota</taxon>
        <taxon>Actinomycetes</taxon>
        <taxon>Kitasatosporales</taxon>
        <taxon>Streptomycetaceae</taxon>
        <taxon>Streptomyces</taxon>
    </lineage>
</organism>
<dbReference type="RefSeq" id="WP_185036093.1">
    <property type="nucleotide sequence ID" value="NZ_BNBN01000015.1"/>
</dbReference>
<evidence type="ECO:0000313" key="2">
    <source>
        <dbReference type="EMBL" id="MBB6439551.1"/>
    </source>
</evidence>
<dbReference type="Proteomes" id="UP000540423">
    <property type="component" value="Unassembled WGS sequence"/>
</dbReference>
<feature type="region of interest" description="Disordered" evidence="1">
    <location>
        <begin position="103"/>
        <end position="123"/>
    </location>
</feature>
<protein>
    <submittedName>
        <fullName evidence="2">Uncharacterized protein</fullName>
    </submittedName>
</protein>